<dbReference type="Proteomes" id="UP000183769">
    <property type="component" value="Unassembled WGS sequence"/>
</dbReference>
<reference evidence="3" key="1">
    <citation type="submission" date="2016-10" db="EMBL/GenBank/DDBJ databases">
        <authorList>
            <person name="Varghese N."/>
            <person name="Submissions S."/>
        </authorList>
    </citation>
    <scope>NUCLEOTIDE SEQUENCE [LARGE SCALE GENOMIC DNA]</scope>
    <source>
        <strain evidence="3">CGMCC 1.10329</strain>
    </source>
</reference>
<sequence>MRASNTRNYSEYENDEKQEAARFLGSDFEDYAPIIRGIEDLDRLNAWTEVAKDLDCHEARRKLRLCRQALHRDAVDDVAFTPASETAAVADGGAVVAEESGSEVESAADADDDWEIGPNQEPMAYEDEAAFESAKNEKRRTVWDLMTMVEEAEEALDREYAKDVVPLHLTELLEERLEELQGGADE</sequence>
<feature type="region of interest" description="Disordered" evidence="1">
    <location>
        <begin position="91"/>
        <end position="121"/>
    </location>
</feature>
<feature type="compositionally biased region" description="Acidic residues" evidence="1">
    <location>
        <begin position="100"/>
        <end position="115"/>
    </location>
</feature>
<dbReference type="RefSeq" id="WP_074880362.1">
    <property type="nucleotide sequence ID" value="NZ_FOXI01000019.1"/>
</dbReference>
<protein>
    <submittedName>
        <fullName evidence="2">Uncharacterized protein</fullName>
    </submittedName>
</protein>
<gene>
    <name evidence="2" type="ORF">SAMN05216277_1196</name>
</gene>
<evidence type="ECO:0000313" key="2">
    <source>
        <dbReference type="EMBL" id="SFQ08982.1"/>
    </source>
</evidence>
<evidence type="ECO:0000313" key="3">
    <source>
        <dbReference type="Proteomes" id="UP000183769"/>
    </source>
</evidence>
<keyword evidence="3" id="KW-1185">Reference proteome</keyword>
<accession>A0A1I5VNG9</accession>
<dbReference type="AlphaFoldDB" id="A0A1I5VNG9"/>
<name>A0A1I5VNG9_9EURY</name>
<dbReference type="EMBL" id="FOXI01000019">
    <property type="protein sequence ID" value="SFQ08982.1"/>
    <property type="molecule type" value="Genomic_DNA"/>
</dbReference>
<evidence type="ECO:0000256" key="1">
    <source>
        <dbReference type="SAM" id="MobiDB-lite"/>
    </source>
</evidence>
<organism evidence="2 3">
    <name type="scientific">Halolamina pelagica</name>
    <dbReference type="NCBI Taxonomy" id="699431"/>
    <lineage>
        <taxon>Archaea</taxon>
        <taxon>Methanobacteriati</taxon>
        <taxon>Methanobacteriota</taxon>
        <taxon>Stenosarchaea group</taxon>
        <taxon>Halobacteria</taxon>
        <taxon>Halobacteriales</taxon>
        <taxon>Haloferacaceae</taxon>
    </lineage>
</organism>
<proteinExistence type="predicted"/>